<organism evidence="2 3">
    <name type="scientific">Clavelina lepadiformis</name>
    <name type="common">Light-bulb sea squirt</name>
    <name type="synonym">Ascidia lepadiformis</name>
    <dbReference type="NCBI Taxonomy" id="159417"/>
    <lineage>
        <taxon>Eukaryota</taxon>
        <taxon>Metazoa</taxon>
        <taxon>Chordata</taxon>
        <taxon>Tunicata</taxon>
        <taxon>Ascidiacea</taxon>
        <taxon>Aplousobranchia</taxon>
        <taxon>Clavelinidae</taxon>
        <taxon>Clavelina</taxon>
    </lineage>
</organism>
<feature type="compositionally biased region" description="Basic residues" evidence="1">
    <location>
        <begin position="817"/>
        <end position="831"/>
    </location>
</feature>
<comment type="caution">
    <text evidence="2">The sequence shown here is derived from an EMBL/GenBank/DDBJ whole genome shotgun (WGS) entry which is preliminary data.</text>
</comment>
<feature type="region of interest" description="Disordered" evidence="1">
    <location>
        <begin position="661"/>
        <end position="687"/>
    </location>
</feature>
<evidence type="ECO:0000313" key="3">
    <source>
        <dbReference type="Proteomes" id="UP001642483"/>
    </source>
</evidence>
<feature type="compositionally biased region" description="Basic residues" evidence="1">
    <location>
        <begin position="678"/>
        <end position="687"/>
    </location>
</feature>
<sequence length="900" mass="102141">MKTLKSHSSLHGHVVSSHLPAGKDRALANALLRMSERTTIQERNKTDDVIYCGDNEPMYGWTNAVPNPKYSDGNRPKKIVVKKKKLAKKIQIDLERAEQLDELTLSLNNVSTNVDGQYHTYATLRDMYDNYKKNMQLRSFSKNKEIIDPVTFKYIPWDERKEGNSGEIKLPTLKMAHASQPSKLIEVLEKYMKKQKQPKRRGNRVSDSNSSSDDSEAAEYSDKYKWNFKKDKSKDKIAQRRVAAKRKKEHIHLPAITTRGDNVEPNVKERLIRYVNGAVHNKRKNNTIYNNGRNVFYINVRGGDSNSNGPETIKLERKRDMGPNGGDRWVARVIIKEPEEPAPNGSCKNDTESSSSVIIVPDDRWKRNQGGVVAGERERIHREIEKTHRRQKQEEGLKQLRRRLFQHTVHEANSFRDKYRRQPSFPMPPSYSLVETAKVSVKYNVETAKKKGIVRAANQEEALIAYSKPGVTSHKKTDRRISDPHANRNLTIGSDHVTRILPPVGKKSDHVSRKEEKEHSKPGRLILTRNTDQRNEKRKTSRKQIRVKLPVLPKQIERPEPLQTPDTSGDEDSPRRMEDKAMQDEDDGNNKDEPTVLPQVQGASTTFYAALGNNEVDRAQSPSSTFGSDVKLKQIVDSAQTLSHSHFSRDAQFLRYKVIPQPGAKSSNVPDVHDRKPIHPPHNRNRGQKRIQDWIDHEKGFVNSVAHHLHSSWMYGDKAYVQEQLGHSDGVKAALAKSKLLEENKNNQVPAKLATNGGGATNIIMKRRVVPPIIPTTSPTAAKQPDRDPQLDIPVVSSGAARKFDDSSSKDVASTTRKPKTNKKRQVKMTNRHAQERAMRRHELDFIDPNFDDVICSGDVIVRQRPTPKLLEHSFAASITSVKPSRRIVNIAPTSLAQQG</sequence>
<feature type="compositionally biased region" description="Basic and acidic residues" evidence="1">
    <location>
        <begin position="506"/>
        <end position="521"/>
    </location>
</feature>
<feature type="compositionally biased region" description="Basic and acidic residues" evidence="1">
    <location>
        <begin position="572"/>
        <end position="594"/>
    </location>
</feature>
<proteinExistence type="predicted"/>
<dbReference type="Proteomes" id="UP001642483">
    <property type="component" value="Unassembled WGS sequence"/>
</dbReference>
<evidence type="ECO:0000256" key="1">
    <source>
        <dbReference type="SAM" id="MobiDB-lite"/>
    </source>
</evidence>
<evidence type="ECO:0000313" key="2">
    <source>
        <dbReference type="EMBL" id="CAK8694703.1"/>
    </source>
</evidence>
<feature type="compositionally biased region" description="Basic residues" evidence="1">
    <location>
        <begin position="536"/>
        <end position="546"/>
    </location>
</feature>
<feature type="region of interest" description="Disordered" evidence="1">
    <location>
        <begin position="193"/>
        <end position="216"/>
    </location>
</feature>
<reference evidence="2 3" key="1">
    <citation type="submission" date="2024-02" db="EMBL/GenBank/DDBJ databases">
        <authorList>
            <person name="Daric V."/>
            <person name="Darras S."/>
        </authorList>
    </citation>
    <scope>NUCLEOTIDE SEQUENCE [LARGE SCALE GENOMIC DNA]</scope>
</reference>
<gene>
    <name evidence="2" type="ORF">CVLEPA_LOCUS28052</name>
</gene>
<feature type="region of interest" description="Disordered" evidence="1">
    <location>
        <begin position="774"/>
        <end position="831"/>
    </location>
</feature>
<dbReference type="EMBL" id="CAWYQH010000141">
    <property type="protein sequence ID" value="CAK8694703.1"/>
    <property type="molecule type" value="Genomic_DNA"/>
</dbReference>
<feature type="region of interest" description="Disordered" evidence="1">
    <location>
        <begin position="469"/>
        <end position="599"/>
    </location>
</feature>
<protein>
    <submittedName>
        <fullName evidence="2">Uncharacterized protein</fullName>
    </submittedName>
</protein>
<feature type="compositionally biased region" description="Basic residues" evidence="1">
    <location>
        <begin position="193"/>
        <end position="203"/>
    </location>
</feature>
<keyword evidence="3" id="KW-1185">Reference proteome</keyword>
<accession>A0ABP0GSJ2</accession>
<name>A0ABP0GSJ2_CLALP</name>